<keyword evidence="1 2" id="KW-0732">Signal</keyword>
<keyword evidence="6" id="KW-1185">Reference proteome</keyword>
<protein>
    <recommendedName>
        <fullName evidence="7">Glyoxal oxidase-like protein</fullName>
    </recommendedName>
</protein>
<organism evidence="5 6">
    <name type="scientific">Actinocorallia aurantiaca</name>
    <dbReference type="NCBI Taxonomy" id="46204"/>
    <lineage>
        <taxon>Bacteria</taxon>
        <taxon>Bacillati</taxon>
        <taxon>Actinomycetota</taxon>
        <taxon>Actinomycetes</taxon>
        <taxon>Streptosporangiales</taxon>
        <taxon>Thermomonosporaceae</taxon>
        <taxon>Actinocorallia</taxon>
    </lineage>
</organism>
<proteinExistence type="predicted"/>
<feature type="chain" id="PRO_5047080985" description="Glyoxal oxidase-like protein" evidence="2">
    <location>
        <begin position="32"/>
        <end position="692"/>
    </location>
</feature>
<dbReference type="EMBL" id="BAAATZ010000016">
    <property type="protein sequence ID" value="GAA2729894.1"/>
    <property type="molecule type" value="Genomic_DNA"/>
</dbReference>
<dbReference type="InterPro" id="IPR013783">
    <property type="entry name" value="Ig-like_fold"/>
</dbReference>
<evidence type="ECO:0000256" key="1">
    <source>
        <dbReference type="ARBA" id="ARBA00022729"/>
    </source>
</evidence>
<dbReference type="Gene3D" id="2.60.40.10">
    <property type="entry name" value="Immunoglobulins"/>
    <property type="match status" value="1"/>
</dbReference>
<dbReference type="InterPro" id="IPR015202">
    <property type="entry name" value="GO-like_E_set"/>
</dbReference>
<sequence length="692" mass="75083">MIYLARRRTAAVFTAAGVTVTALLPVSPAEAAPNLLKVPGFESLSGGFPKCWQPLTTGRPAGKVSTTGRSRSGKRALQVKLNNAKGGVLGFTQKASCAPSAVVGNHYDLSFHYKSTAKARVVLWRKVTGRGWQRWYTIGALRASDGFRRAKGRVAAVPPGTTALRFSVELTGKGTLIADDAVLTRVPVSIKRSRCVGGKKCKTGTWKVRQASDRVRSIHAVVLPRTGKVLLIAGSGNSDPNFRAGTFTSQIYDPKTGAFKVIATPSDMFCAGHAQLPDGRILIMGGTGNYDRGDGESAYAGLKSSYIFDPVNETYRKTNDMVTGHWYPSATVMGNGDVYSFGGYREYMDRTENSFQTEVFSWSKKRWLGAAATKNYIDWGTYPGMILMQDGRLFYSGSYTFSYPKFRPEDQSFHTAAVFDPKTGNVTEVPGLRRPKERDQSMSLLMPPAQDQRVVIMGGGDVNKLSNTPQGSGDEPHAHNTVDVIDLKSGDPKYRPGKKNLPAGKMYPSLVLMPDGKIFETAGAAYTRRNAVREASIYDPNTGGFQRGIPADPKGRGYHNTAMLLPDGRILAAGGNPADNSFDTSVSIYTPGYLYKNNRPVIKSAPKSLRYGGTGRLSTNGAIARAVLIRPSAVTHSSDPNQRYVDLKVSGNGTRPRVTLDKNRNLTPPGWYMLFTVNADGVPSVAKWVKIS</sequence>
<dbReference type="Pfam" id="PF09118">
    <property type="entry name" value="GO-like_E_set"/>
    <property type="match status" value="1"/>
</dbReference>
<dbReference type="PANTHER" id="PTHR32208">
    <property type="entry name" value="SECRETED PROTEIN-RELATED"/>
    <property type="match status" value="1"/>
</dbReference>
<dbReference type="Gene3D" id="2.130.10.80">
    <property type="entry name" value="Galactose oxidase/kelch, beta-propeller"/>
    <property type="match status" value="1"/>
</dbReference>
<evidence type="ECO:0008006" key="7">
    <source>
        <dbReference type="Google" id="ProtNLM"/>
    </source>
</evidence>
<dbReference type="InterPro" id="IPR009880">
    <property type="entry name" value="Glyoxal_oxidase_N"/>
</dbReference>
<evidence type="ECO:0000313" key="6">
    <source>
        <dbReference type="Proteomes" id="UP001501842"/>
    </source>
</evidence>
<dbReference type="RefSeq" id="WP_344452235.1">
    <property type="nucleotide sequence ID" value="NZ_BAAATZ010000016.1"/>
</dbReference>
<dbReference type="InterPro" id="IPR011043">
    <property type="entry name" value="Gal_Oxase/kelch_b-propeller"/>
</dbReference>
<comment type="caution">
    <text evidence="5">The sequence shown here is derived from an EMBL/GenBank/DDBJ whole genome shotgun (WGS) entry which is preliminary data.</text>
</comment>
<dbReference type="Proteomes" id="UP001501842">
    <property type="component" value="Unassembled WGS sequence"/>
</dbReference>
<dbReference type="Gene3D" id="2.60.120.260">
    <property type="entry name" value="Galactose-binding domain-like"/>
    <property type="match status" value="1"/>
</dbReference>
<dbReference type="SUPFAM" id="SSF81296">
    <property type="entry name" value="E set domains"/>
    <property type="match status" value="1"/>
</dbReference>
<dbReference type="SUPFAM" id="SSF50965">
    <property type="entry name" value="Galactose oxidase, central domain"/>
    <property type="match status" value="1"/>
</dbReference>
<evidence type="ECO:0000259" key="4">
    <source>
        <dbReference type="Pfam" id="PF09118"/>
    </source>
</evidence>
<accession>A0ABN3UC49</accession>
<dbReference type="PANTHER" id="PTHR32208:SF21">
    <property type="entry name" value="LOW QUALITY PROTEIN: ALDEHYDE OXIDASE GLOX-LIKE"/>
    <property type="match status" value="1"/>
</dbReference>
<evidence type="ECO:0000256" key="2">
    <source>
        <dbReference type="SAM" id="SignalP"/>
    </source>
</evidence>
<dbReference type="InterPro" id="IPR037293">
    <property type="entry name" value="Gal_Oxidase_central_sf"/>
</dbReference>
<dbReference type="InterPro" id="IPR014756">
    <property type="entry name" value="Ig_E-set"/>
</dbReference>
<reference evidence="5 6" key="1">
    <citation type="journal article" date="2019" name="Int. J. Syst. Evol. Microbiol.">
        <title>The Global Catalogue of Microorganisms (GCM) 10K type strain sequencing project: providing services to taxonomists for standard genome sequencing and annotation.</title>
        <authorList>
            <consortium name="The Broad Institute Genomics Platform"/>
            <consortium name="The Broad Institute Genome Sequencing Center for Infectious Disease"/>
            <person name="Wu L."/>
            <person name="Ma J."/>
        </authorList>
    </citation>
    <scope>NUCLEOTIDE SEQUENCE [LARGE SCALE GENOMIC DNA]</scope>
    <source>
        <strain evidence="5 6">JCM 8201</strain>
    </source>
</reference>
<name>A0ABN3UC49_9ACTN</name>
<evidence type="ECO:0000313" key="5">
    <source>
        <dbReference type="EMBL" id="GAA2729894.1"/>
    </source>
</evidence>
<feature type="domain" description="Glyoxal oxidase N-terminal" evidence="3">
    <location>
        <begin position="249"/>
        <end position="580"/>
    </location>
</feature>
<feature type="signal peptide" evidence="2">
    <location>
        <begin position="1"/>
        <end position="31"/>
    </location>
</feature>
<gene>
    <name evidence="5" type="ORF">GCM10010439_41710</name>
</gene>
<dbReference type="Pfam" id="PF07250">
    <property type="entry name" value="Glyoxal_oxid_N"/>
    <property type="match status" value="1"/>
</dbReference>
<feature type="domain" description="Galactose oxidase-like Early set" evidence="4">
    <location>
        <begin position="599"/>
        <end position="691"/>
    </location>
</feature>
<dbReference type="CDD" id="cd02851">
    <property type="entry name" value="E_set_GO_C"/>
    <property type="match status" value="1"/>
</dbReference>
<evidence type="ECO:0000259" key="3">
    <source>
        <dbReference type="Pfam" id="PF07250"/>
    </source>
</evidence>